<keyword evidence="3" id="KW-1185">Reference proteome</keyword>
<evidence type="ECO:0000313" key="2">
    <source>
        <dbReference type="EMBL" id="MFC4584785.1"/>
    </source>
</evidence>
<sequence length="1640" mass="175020">MVRLVAGELGAAEDLAAGFLGLVPSAEPAVVGLGMRQALGFPEWVLAHHPEDGHQALAVVPELERAAKQVKSKPKAALDAYLALARQLAAAVPHFLPTFYEQAGRTFLAMENATYAAQMFAKARKAEAEHGLTVDEDRLDAVFLEYALAGALPVKVLAAYAKDLSARVAPEEALRRFTSLCMRRTAGGLPPSAQMTTELLRLAKAAGEDPAAVERAYLAEVVALPSALRAAVGWWKAHRAALVALARQDVTFRGTLLNLMPQSGGHEIAALWLSILEDSGATEGLCHTDGSARGGPGGVTGEAPRPADGMDGVVQPSGTGAGAGELVARPVDGVVGWVRRFGRLRGYGWRQQRMPELYSLVERVAGRLRDELAESGEALTAPIDVDLLDLLLSLDVPVSVPEDGYRFALENWARGEGQRDLLALATDERFRRAFHEAADRFGNDRDGLQAIALLSESPGGRPMLTEWVREVAGRSIAAGLPGLPDSLQRLMWLPSEALVLAKDEVAAAAGADLAEILARTLRAGLFDELGWPAWEEACALVPPKKIAGLVVSDAWPNLVVASASQARVIGHDGVVLTHDLRIPGNDAWNFAAFHHVDGELLVYWASKELDGRLRGYWHSTANRPHPIDSENGRWWINTTGVSLPLPGGGRTTGGGVIHRGDTVIPAGRDVITDGASYWAWSPGEDGLRAWHEYDPATGEYGRPGMPAFLADALRTAPAGSTLHTGWILPAPSGEAAPAGVPVDGLLGWRVVRLPDGTMRGEDLAGRVVTVPGAPDGPGRPYLALTLPGDDRPRALIRDSNVFKIVDPDGVVTSVATADDAPGPFAAGTARLLPQRYWYHLRPRDPEGSAVLRRVDRDAAAALLAAAAGEDDLPALVGRSLPGISAEALVAGVAGVLRFAAFQQAALETVATRLTLALAGDTRKEVPPGPADSVLREALSGFGTGWSYAGEEDGTFRQLRLISRALRAAASPGPDAAGAAAMTGPGPDASASVPGASVPRPGAGPQRGGAVVRLHFDQPDLPRAYLEWFDLLDDGAAVAYRALSAFDEQERGDALRLLLHELDELGLVTADDQWRRFRLSLGDPHLRTPDGLPKTGTWLGTLPAGNGGLICVLHAKWTDHANADFEVLYHDPSGRFEVPQPYSVRTSAPVGVHRAPGWLASLLGELSARGPAEWRPEAADEFARLTGVSPTTARLVVAGMPNLEGYERNFLSAEARTTLGVKSADANVARNELRRLDTAVLRAVLAALLPEDPARLWTDGPDVAAAAAVWNEKVGHRPAVPEWLLAETARAVKTAWGASGSLAAVFDPAASPELSTDLRWKVRGDRVAPVDDKATGFTATTLSGFVPLAAWLAHRLPAGDPVRAMLPAALRAVRERLAAPGLLIDLARYVSLPEFRKVAGEPVETGEGWERYGAVVMATHDDRPSPGLLVSLLDDTGGDPYLRALRHDADHPFPVELSLRLAGDDRFAALLGDPGDPVEGKRDKDGTWWPQDPSRSVPGLVTEVAKEYGLGEDAASLYLMVLAMPDPTDRHVTRWTGWKPARAKAARAELAATDLVVEAERSRAGRSLFLPGGWVGLNAPMLPLEQWKLPMFDLVTGEVAVLGVVAPVEPVADLYRKAWRRVRDDGPPSFQRLQLKRGRRR</sequence>
<dbReference type="EMBL" id="JBHSFN010000001">
    <property type="protein sequence ID" value="MFC4584785.1"/>
    <property type="molecule type" value="Genomic_DNA"/>
</dbReference>
<evidence type="ECO:0000256" key="1">
    <source>
        <dbReference type="SAM" id="MobiDB-lite"/>
    </source>
</evidence>
<name>A0ABV9E7C6_9ACTN</name>
<organism evidence="2 3">
    <name type="scientific">Sphaerisporangium corydalis</name>
    <dbReference type="NCBI Taxonomy" id="1441875"/>
    <lineage>
        <taxon>Bacteria</taxon>
        <taxon>Bacillati</taxon>
        <taxon>Actinomycetota</taxon>
        <taxon>Actinomycetes</taxon>
        <taxon>Streptosporangiales</taxon>
        <taxon>Streptosporangiaceae</taxon>
        <taxon>Sphaerisporangium</taxon>
    </lineage>
</organism>
<feature type="compositionally biased region" description="Low complexity" evidence="1">
    <location>
        <begin position="972"/>
        <end position="988"/>
    </location>
</feature>
<proteinExistence type="predicted"/>
<feature type="region of interest" description="Disordered" evidence="1">
    <location>
        <begin position="972"/>
        <end position="1006"/>
    </location>
</feature>
<reference evidence="3" key="1">
    <citation type="journal article" date="2019" name="Int. J. Syst. Evol. Microbiol.">
        <title>The Global Catalogue of Microorganisms (GCM) 10K type strain sequencing project: providing services to taxonomists for standard genome sequencing and annotation.</title>
        <authorList>
            <consortium name="The Broad Institute Genomics Platform"/>
            <consortium name="The Broad Institute Genome Sequencing Center for Infectious Disease"/>
            <person name="Wu L."/>
            <person name="Ma J."/>
        </authorList>
    </citation>
    <scope>NUCLEOTIDE SEQUENCE [LARGE SCALE GENOMIC DNA]</scope>
    <source>
        <strain evidence="3">CCUG 49560</strain>
    </source>
</reference>
<protein>
    <submittedName>
        <fullName evidence="2">DNA-binding protein</fullName>
    </submittedName>
</protein>
<keyword evidence="2" id="KW-0238">DNA-binding</keyword>
<dbReference type="GO" id="GO:0003677">
    <property type="term" value="F:DNA binding"/>
    <property type="evidence" value="ECO:0007669"/>
    <property type="project" value="UniProtKB-KW"/>
</dbReference>
<gene>
    <name evidence="2" type="ORF">ACFO8L_01775</name>
</gene>
<feature type="compositionally biased region" description="Low complexity" evidence="1">
    <location>
        <begin position="997"/>
        <end position="1006"/>
    </location>
</feature>
<dbReference type="RefSeq" id="WP_262842798.1">
    <property type="nucleotide sequence ID" value="NZ_JANZYP010000013.1"/>
</dbReference>
<evidence type="ECO:0000313" key="3">
    <source>
        <dbReference type="Proteomes" id="UP001595891"/>
    </source>
</evidence>
<comment type="caution">
    <text evidence="2">The sequence shown here is derived from an EMBL/GenBank/DDBJ whole genome shotgun (WGS) entry which is preliminary data.</text>
</comment>
<feature type="region of interest" description="Disordered" evidence="1">
    <location>
        <begin position="1471"/>
        <end position="1493"/>
    </location>
</feature>
<dbReference type="Proteomes" id="UP001595891">
    <property type="component" value="Unassembled WGS sequence"/>
</dbReference>
<accession>A0ABV9E7C6</accession>